<organism evidence="3 4">
    <name type="scientific">Mycena chlorophos</name>
    <name type="common">Agaric fungus</name>
    <name type="synonym">Agaricus chlorophos</name>
    <dbReference type="NCBI Taxonomy" id="658473"/>
    <lineage>
        <taxon>Eukaryota</taxon>
        <taxon>Fungi</taxon>
        <taxon>Dikarya</taxon>
        <taxon>Basidiomycota</taxon>
        <taxon>Agaricomycotina</taxon>
        <taxon>Agaricomycetes</taxon>
        <taxon>Agaricomycetidae</taxon>
        <taxon>Agaricales</taxon>
        <taxon>Marasmiineae</taxon>
        <taxon>Mycenaceae</taxon>
        <taxon>Mycena</taxon>
    </lineage>
</organism>
<feature type="compositionally biased region" description="Pro residues" evidence="1">
    <location>
        <begin position="963"/>
        <end position="981"/>
    </location>
</feature>
<accession>A0ABQ0L9J7</accession>
<dbReference type="Pfam" id="PF26147">
    <property type="entry name" value="AB_HYDROLASE_YMC0-YMC35"/>
    <property type="match status" value="2"/>
</dbReference>
<feature type="region of interest" description="Disordered" evidence="1">
    <location>
        <begin position="945"/>
        <end position="1089"/>
    </location>
</feature>
<evidence type="ECO:0000256" key="1">
    <source>
        <dbReference type="SAM" id="MobiDB-lite"/>
    </source>
</evidence>
<dbReference type="InterPro" id="IPR058934">
    <property type="entry name" value="YMC020W-like"/>
</dbReference>
<feature type="compositionally biased region" description="Low complexity" evidence="1">
    <location>
        <begin position="539"/>
        <end position="548"/>
    </location>
</feature>
<evidence type="ECO:0000313" key="4">
    <source>
        <dbReference type="Proteomes" id="UP000815677"/>
    </source>
</evidence>
<dbReference type="InterPro" id="IPR021476">
    <property type="entry name" value="Egh16-like"/>
</dbReference>
<keyword evidence="4" id="KW-1185">Reference proteome</keyword>
<name>A0ABQ0L9J7_MYCCL</name>
<sequence length="1591" mass="168368">MSSVQSLNVSASSTKSPVAILPTLEDAQSSHFRSTAYLAHYLLSNKGRHKADVSVPEISSTSSLSLPLRFLGQDPHFISRSSPRASHRQLPRTPRDGSTPVPFEQDTSIIRDVEINSGRTGACGRTPAGGNNDVATQLAAASQAGLPTTASDGSLSMTLHQVNADGAGKYTCEVSTDGGNSFSAATVTTQVPGILSLSTAKAEDFPLVAAVAAGTKCAAGPNGDACIMRCRNGALAGPFGGCVAFAMGNVTDAAATSASTTSSATGAATDATASGGLSGLLSAIKNKLGRAEGAPTKRYINSRVAGYLRELEHKPTAPLSIKKDGDAAAECNHLNECMAGPAIVVFIPPDFFLSFSRRSGWDALDDPMSALEESTSASFRAVPRRSRHPSNASIRSTASSRSARPTVWRLGAAQLQRSAEPMSTLTAVVATPHLSTTGSARDKMEAVAGPSTAVDVVEHDIEPIPEVVPEPIPEVAPEEPEFSNSIAFPVSVSPTPSRSSWFSSLSRAKGKEKLVETLVAAAQSEPNLASSPPADPIDDAMPPASSAPVTSVAPNAPEQPDPFLTHSEPTPPRLINKPPAAKRSWFSSSPSQPSPLRNAASPPRPVPQPVQFPSDEHVASSVDSIPFSEDALETVRPRKRLASLSPAVGHFNIPLPVLPSVPNTASEGKWPNFSPNLAPLTLFAALMQPAVTQVSETTATVVTSTTTTTGAVEGNNVAQTAAVKVDVQQSSWWDYVGWGPAPSVAPPQTSEGPTEESTPKPPAQQMLAAVEPPTPTPMDVDANTSSTPTAEAQSDSQHPSWYSPWAWYGTTSTVNAPGSIPSAEKDSEVPNTPEAPEHHGVAEETAEQVVQKPSDADTSKAAAQQSYWTSFFSAAPTSSATPSDTPRQAPSSVESTPSVPTAPLPKTPSSVSLPNPIADSMSKQGASWVSFFNAGTLGYMSRKTVTSGEPEVMEIDVEDIPEPEPAVDPPPAAAAAQPPPTVKASQAKTDKSRPLSKETEPKSSKEDQPAAPIKDEPSTTKSTKPSSSKPSAPPLTISDSVKKQVASNTGTISSKRSSSPAPSKGSGTKSPAKPSSIAPPRTPPPNLVLPTWVDTFHTAPRSVVPQRFLDGGKTAGRAVVEKTMKFVSGVLFAADGPPTKRRRSSLSKAKTTEWDPQEWGLGLPRAWDVLKPAAARGHPPDVKEGNLQDVLRGCKSVVVIGIHGWFPGAMMRSVLGEPTGTSTKFVDQMVAALEDFQNEYNVSIEKITKIPLEGEGQIARRVEKLYTALTSNDTWMADLHAADVIFVATHSQGSIVSTHILDRLITDGHIRTGGYESTKSQSSPSANQPPPAPRQRVCCLALCGIHLGPLRYLNSSSLLLPYIQYFESAAASELFLFQNTESDVSRAYVKSLENVLDNGVKMVYIASLNDQVVPIYSGIFAAASHPLILRGLYIDGDVYHSSDFLSNLLVLLIRVLNSGLTERGLVTHLSEATAGSLNGVGHSTAYEELGNYKLAVKYLFLTNSGFEPHPKLVVEPFNASTEQNDYEIPWLARDMIADPRVEHFLSKEISELAAAFRHWQPKTTIMRDMKKKLSPIQKLPSTFSQTNNSKL</sequence>
<reference evidence="3" key="1">
    <citation type="submission" date="2014-09" db="EMBL/GenBank/DDBJ databases">
        <title>Genome sequence of the luminous mushroom Mycena chlorophos for searching fungal bioluminescence genes.</title>
        <authorList>
            <person name="Tanaka Y."/>
            <person name="Kasuga D."/>
            <person name="Oba Y."/>
            <person name="Hase S."/>
            <person name="Sato K."/>
            <person name="Oba Y."/>
            <person name="Sakakibara Y."/>
        </authorList>
    </citation>
    <scope>NUCLEOTIDE SEQUENCE</scope>
</reference>
<feature type="compositionally biased region" description="Low complexity" evidence="1">
    <location>
        <begin position="869"/>
        <end position="899"/>
    </location>
</feature>
<feature type="region of interest" description="Disordered" evidence="1">
    <location>
        <begin position="524"/>
        <end position="621"/>
    </location>
</feature>
<dbReference type="PANTHER" id="PTHR47349">
    <property type="entry name" value="CHROMOSOME 8, WHOLE GENOME SHOTGUN SEQUENCE"/>
    <property type="match status" value="1"/>
</dbReference>
<evidence type="ECO:0000313" key="3">
    <source>
        <dbReference type="EMBL" id="GAT47840.1"/>
    </source>
</evidence>
<evidence type="ECO:0000259" key="2">
    <source>
        <dbReference type="Pfam" id="PF26147"/>
    </source>
</evidence>
<dbReference type="PANTHER" id="PTHR47349:SF1">
    <property type="entry name" value="AER328WP"/>
    <property type="match status" value="1"/>
</dbReference>
<feature type="domain" description="YMC020W-like alpha/beta hydrolase" evidence="2">
    <location>
        <begin position="1335"/>
        <end position="1536"/>
    </location>
</feature>
<dbReference type="InterPro" id="IPR058933">
    <property type="entry name" value="YMC020W-like_ab_hydrolase"/>
</dbReference>
<feature type="region of interest" description="Disordered" evidence="1">
    <location>
        <begin position="738"/>
        <end position="923"/>
    </location>
</feature>
<feature type="compositionally biased region" description="Basic and acidic residues" evidence="1">
    <location>
        <begin position="988"/>
        <end position="1018"/>
    </location>
</feature>
<protein>
    <recommendedName>
        <fullName evidence="2">YMC020W-like alpha/beta hydrolase domain-containing protein</fullName>
    </recommendedName>
</protein>
<feature type="compositionally biased region" description="Low complexity" evidence="1">
    <location>
        <begin position="1019"/>
        <end position="1030"/>
    </location>
</feature>
<feature type="compositionally biased region" description="Low complexity" evidence="1">
    <location>
        <begin position="1053"/>
        <end position="1079"/>
    </location>
</feature>
<dbReference type="EMBL" id="DF844078">
    <property type="protein sequence ID" value="GAT47840.1"/>
    <property type="molecule type" value="Genomic_DNA"/>
</dbReference>
<feature type="compositionally biased region" description="Acidic residues" evidence="1">
    <location>
        <begin position="951"/>
        <end position="962"/>
    </location>
</feature>
<dbReference type="Pfam" id="PF11327">
    <property type="entry name" value="Egh16-like"/>
    <property type="match status" value="1"/>
</dbReference>
<feature type="region of interest" description="Disordered" evidence="1">
    <location>
        <begin position="375"/>
        <end position="400"/>
    </location>
</feature>
<feature type="compositionally biased region" description="Polar residues" evidence="1">
    <location>
        <begin position="746"/>
        <end position="756"/>
    </location>
</feature>
<feature type="region of interest" description="Disordered" evidence="1">
    <location>
        <begin position="77"/>
        <end position="103"/>
    </location>
</feature>
<feature type="compositionally biased region" description="Polar residues" evidence="1">
    <location>
        <begin position="782"/>
        <end position="800"/>
    </location>
</feature>
<proteinExistence type="predicted"/>
<feature type="domain" description="YMC020W-like alpha/beta hydrolase" evidence="2">
    <location>
        <begin position="1193"/>
        <end position="1312"/>
    </location>
</feature>
<gene>
    <name evidence="3" type="ORF">MCHLO_05282</name>
</gene>
<feature type="compositionally biased region" description="Low complexity" evidence="1">
    <location>
        <begin position="390"/>
        <end position="400"/>
    </location>
</feature>
<dbReference type="Proteomes" id="UP000815677">
    <property type="component" value="Unassembled WGS sequence"/>
</dbReference>